<organism evidence="1 2">
    <name type="scientific">Sphingomonas lenta</name>
    <dbReference type="NCBI Taxonomy" id="1141887"/>
    <lineage>
        <taxon>Bacteria</taxon>
        <taxon>Pseudomonadati</taxon>
        <taxon>Pseudomonadota</taxon>
        <taxon>Alphaproteobacteria</taxon>
        <taxon>Sphingomonadales</taxon>
        <taxon>Sphingomonadaceae</taxon>
        <taxon>Sphingomonas</taxon>
    </lineage>
</organism>
<name>A0A2A2SDM7_9SPHN</name>
<dbReference type="AlphaFoldDB" id="A0A2A2SDM7"/>
<protein>
    <submittedName>
        <fullName evidence="1">Uncharacterized protein</fullName>
    </submittedName>
</protein>
<sequence>MPTIPYRPEFIANGGAFGREVAVASDVDRFMLVWEGPNAPPPPDRDYDSDYNELLGRIFQVEQAATGVFQVNTVEDDPQFDPEIVRYGDGSYLVAYSSGVEDSLEGTFIATQRVGVDGAKLGPEVYSPNYSYYHREPDAAVLSDGRSVVVSTEEFDVEALIYNAAGAVVADYALGFNVSGAAAVARHPVLADRVIVFWQGYAVEEPGDDDVRGLYWQELDVDDGTRGPAQLIQALPDNFDADPSAVTMRIGDRINLAYAAPDGGGRDVKLYSLPFDGVSTPYAITVNEATAGDQVRPAIDDLDGERVIVAWEDRQAGADDASGSSIRARLVDTVAGAADGPAFLVNQVTAGDQRGPSVAQVDEGIFVVAWTDGDGVKARLFDADGDYFLPALTSTLVTRLETQDGSDSLDQRLRGFDAPQSYFFEIGAETGDDVVTDFARDDVLVTDAPLFDGNGDGIITFSGGRLRLDGRTAGGDTVRLDGLDGSALRYVGRDEGLSVYATASVRPAGATEVLLGSTGAAGTRGADLFFYDAALCLPSGRSYAITGFGAADVFVTTVAIADNDGDGRIGFGSDRRVEVDGSDFAVTRSDGRRVTAFEFDGAVMRDGTTYYVYSLIGSAVGVDALG</sequence>
<gene>
    <name evidence="1" type="ORF">CKY28_14835</name>
</gene>
<dbReference type="OrthoDB" id="7520414at2"/>
<reference evidence="2" key="1">
    <citation type="submission" date="2017-09" db="EMBL/GenBank/DDBJ databases">
        <authorList>
            <person name="Feng G."/>
            <person name="Zhu H."/>
        </authorList>
    </citation>
    <scope>NUCLEOTIDE SEQUENCE [LARGE SCALE GENOMIC DNA]</scope>
    <source>
        <strain evidence="2">1PNM-20</strain>
    </source>
</reference>
<accession>A0A2A2SDM7</accession>
<evidence type="ECO:0000313" key="2">
    <source>
        <dbReference type="Proteomes" id="UP000218151"/>
    </source>
</evidence>
<proteinExistence type="predicted"/>
<dbReference type="Proteomes" id="UP000218151">
    <property type="component" value="Unassembled WGS sequence"/>
</dbReference>
<comment type="caution">
    <text evidence="1">The sequence shown here is derived from an EMBL/GenBank/DDBJ whole genome shotgun (WGS) entry which is preliminary data.</text>
</comment>
<keyword evidence="2" id="KW-1185">Reference proteome</keyword>
<dbReference type="EMBL" id="NSLI01000004">
    <property type="protein sequence ID" value="PAX07292.1"/>
    <property type="molecule type" value="Genomic_DNA"/>
</dbReference>
<dbReference type="RefSeq" id="WP_095999115.1">
    <property type="nucleotide sequence ID" value="NZ_NSLI01000004.1"/>
</dbReference>
<evidence type="ECO:0000313" key="1">
    <source>
        <dbReference type="EMBL" id="PAX07292.1"/>
    </source>
</evidence>